<name>A0A261T8S3_9BORD</name>
<reference evidence="5 6" key="1">
    <citation type="submission" date="2017-05" db="EMBL/GenBank/DDBJ databases">
        <title>Complete and WGS of Bordetella genogroups.</title>
        <authorList>
            <person name="Spilker T."/>
            <person name="LiPuma J."/>
        </authorList>
    </citation>
    <scope>NUCLEOTIDE SEQUENCE [LARGE SCALE GENOMIC DNA]</scope>
    <source>
        <strain evidence="5 6">AU10456</strain>
    </source>
</reference>
<evidence type="ECO:0000256" key="3">
    <source>
        <dbReference type="SAM" id="Phobius"/>
    </source>
</evidence>
<evidence type="ECO:0000313" key="5">
    <source>
        <dbReference type="EMBL" id="OZI45825.1"/>
    </source>
</evidence>
<feature type="transmembrane region" description="Helical" evidence="3">
    <location>
        <begin position="113"/>
        <end position="134"/>
    </location>
</feature>
<keyword evidence="1" id="KW-0479">Metal-binding</keyword>
<evidence type="ECO:0000313" key="6">
    <source>
        <dbReference type="Proteomes" id="UP000216913"/>
    </source>
</evidence>
<dbReference type="RefSeq" id="WP_094803718.1">
    <property type="nucleotide sequence ID" value="NZ_NEVP01000012.1"/>
</dbReference>
<evidence type="ECO:0000256" key="1">
    <source>
        <dbReference type="ARBA" id="ARBA00022723"/>
    </source>
</evidence>
<organism evidence="5 6">
    <name type="scientific">Bordetella genomosp. 5</name>
    <dbReference type="NCBI Taxonomy" id="1395608"/>
    <lineage>
        <taxon>Bacteria</taxon>
        <taxon>Pseudomonadati</taxon>
        <taxon>Pseudomonadota</taxon>
        <taxon>Betaproteobacteria</taxon>
        <taxon>Burkholderiales</taxon>
        <taxon>Alcaligenaceae</taxon>
        <taxon>Bordetella</taxon>
    </lineage>
</organism>
<dbReference type="GO" id="GO:0016020">
    <property type="term" value="C:membrane"/>
    <property type="evidence" value="ECO:0007669"/>
    <property type="project" value="GOC"/>
</dbReference>
<dbReference type="InterPro" id="IPR051158">
    <property type="entry name" value="Metallophosphoesterase_sf"/>
</dbReference>
<dbReference type="CDD" id="cd07385">
    <property type="entry name" value="MPP_YkuE_C"/>
    <property type="match status" value="1"/>
</dbReference>
<gene>
    <name evidence="5" type="ORF">CAL25_21630</name>
</gene>
<feature type="transmembrane region" description="Helical" evidence="3">
    <location>
        <begin position="70"/>
        <end position="101"/>
    </location>
</feature>
<feature type="transmembrane region" description="Helical" evidence="3">
    <location>
        <begin position="35"/>
        <end position="58"/>
    </location>
</feature>
<dbReference type="EMBL" id="NEVP01000012">
    <property type="protein sequence ID" value="OZI45825.1"/>
    <property type="molecule type" value="Genomic_DNA"/>
</dbReference>
<dbReference type="AlphaFoldDB" id="A0A261T8S3"/>
<dbReference type="GO" id="GO:0009245">
    <property type="term" value="P:lipid A biosynthetic process"/>
    <property type="evidence" value="ECO:0007669"/>
    <property type="project" value="TreeGrafter"/>
</dbReference>
<keyword evidence="3" id="KW-0472">Membrane</keyword>
<protein>
    <submittedName>
        <fullName evidence="5">Serine/threonine protein phosphatase</fullName>
    </submittedName>
</protein>
<dbReference type="OrthoDB" id="9780884at2"/>
<dbReference type="SUPFAM" id="SSF56300">
    <property type="entry name" value="Metallo-dependent phosphatases"/>
    <property type="match status" value="1"/>
</dbReference>
<dbReference type="PANTHER" id="PTHR31302">
    <property type="entry name" value="TRANSMEMBRANE PROTEIN WITH METALLOPHOSPHOESTERASE DOMAIN-RELATED"/>
    <property type="match status" value="1"/>
</dbReference>
<evidence type="ECO:0000259" key="4">
    <source>
        <dbReference type="Pfam" id="PF00149"/>
    </source>
</evidence>
<dbReference type="InterPro" id="IPR029052">
    <property type="entry name" value="Metallo-depent_PP-like"/>
</dbReference>
<feature type="transmembrane region" description="Helical" evidence="3">
    <location>
        <begin position="12"/>
        <end position="29"/>
    </location>
</feature>
<feature type="domain" description="Calcineurin-like phosphoesterase" evidence="4">
    <location>
        <begin position="160"/>
        <end position="327"/>
    </location>
</feature>
<accession>A0A261T8S3</accession>
<dbReference type="PANTHER" id="PTHR31302:SF31">
    <property type="entry name" value="PHOSPHODIESTERASE YAEI"/>
    <property type="match status" value="1"/>
</dbReference>
<keyword evidence="3" id="KW-0812">Transmembrane</keyword>
<keyword evidence="6" id="KW-1185">Reference proteome</keyword>
<dbReference type="GO" id="GO:0008758">
    <property type="term" value="F:UDP-2,3-diacylglucosamine hydrolase activity"/>
    <property type="evidence" value="ECO:0007669"/>
    <property type="project" value="TreeGrafter"/>
</dbReference>
<keyword evidence="2" id="KW-0378">Hydrolase</keyword>
<evidence type="ECO:0000256" key="2">
    <source>
        <dbReference type="ARBA" id="ARBA00022801"/>
    </source>
</evidence>
<comment type="caution">
    <text evidence="5">The sequence shown here is derived from an EMBL/GenBank/DDBJ whole genome shotgun (WGS) entry which is preliminary data.</text>
</comment>
<dbReference type="Pfam" id="PF00149">
    <property type="entry name" value="Metallophos"/>
    <property type="match status" value="1"/>
</dbReference>
<dbReference type="GO" id="GO:0046872">
    <property type="term" value="F:metal ion binding"/>
    <property type="evidence" value="ECO:0007669"/>
    <property type="project" value="UniProtKB-KW"/>
</dbReference>
<proteinExistence type="predicted"/>
<sequence>MALRQSSFFIRFITLGVLAHVYVGLRLIPDAGLPLAGGLAAALLLVASCVLIPLGMLSRSSGRQPWGDRLAWAGLTAMGFFSSLFVLTVLRDAVLLVLWLVSLGGLTLPWAPLRAASAIAVPAFALLASAIGFWNARRRAPVVDVDIPIADLPPALEGYTIVQLSDIHVGPTIKRGYVDAIVEASNALAPDLIAITGDVVDGNVAQLREHTAPLGRLRARQGVFLVTGNHEYYSGAAQWVTEFRRIGLHVLQNEHVMLRTGEAGIALAGVTDYSAGAFDPHQRSNPVRAVADAPAGSLRILLAHQPRSAAAAEPAGYDLQLSGHTHGGQFLPWRFFVRLQQPYVAGLHRHGRMWLYISRGTGYWGPPKRLGAPSEITRLRLRRA</sequence>
<dbReference type="Proteomes" id="UP000216913">
    <property type="component" value="Unassembled WGS sequence"/>
</dbReference>
<dbReference type="InterPro" id="IPR004843">
    <property type="entry name" value="Calcineurin-like_PHP"/>
</dbReference>
<keyword evidence="3" id="KW-1133">Transmembrane helix</keyword>
<dbReference type="Gene3D" id="3.60.21.10">
    <property type="match status" value="1"/>
</dbReference>